<comment type="caution">
    <text evidence="11">The sequence shown here is derived from an EMBL/GenBank/DDBJ whole genome shotgun (WGS) entry which is preliminary data.</text>
</comment>
<evidence type="ECO:0000256" key="3">
    <source>
        <dbReference type="ARBA" id="ARBA00022617"/>
    </source>
</evidence>
<dbReference type="SUPFAM" id="SSF48264">
    <property type="entry name" value="Cytochrome P450"/>
    <property type="match status" value="1"/>
</dbReference>
<evidence type="ECO:0000256" key="8">
    <source>
        <dbReference type="ARBA" id="ARBA00023004"/>
    </source>
</evidence>
<keyword evidence="3" id="KW-0349">Heme</keyword>
<evidence type="ECO:0000256" key="2">
    <source>
        <dbReference type="ARBA" id="ARBA00010617"/>
    </source>
</evidence>
<dbReference type="PANTHER" id="PTHR24282">
    <property type="entry name" value="CYTOCHROME P450 FAMILY MEMBER"/>
    <property type="match status" value="1"/>
</dbReference>
<evidence type="ECO:0000256" key="9">
    <source>
        <dbReference type="ARBA" id="ARBA00023033"/>
    </source>
</evidence>
<dbReference type="InterPro" id="IPR036396">
    <property type="entry name" value="Cyt_P450_sf"/>
</dbReference>
<evidence type="ECO:0000256" key="5">
    <source>
        <dbReference type="ARBA" id="ARBA00022723"/>
    </source>
</evidence>
<reference evidence="11" key="1">
    <citation type="journal article" date="2019" name="Sci. Rep.">
        <title>Draft genome of Tanacetum cinerariifolium, the natural source of mosquito coil.</title>
        <authorList>
            <person name="Yamashiro T."/>
            <person name="Shiraishi A."/>
            <person name="Satake H."/>
            <person name="Nakayama K."/>
        </authorList>
    </citation>
    <scope>NUCLEOTIDE SEQUENCE</scope>
</reference>
<feature type="non-terminal residue" evidence="11">
    <location>
        <position position="283"/>
    </location>
</feature>
<dbReference type="InterPro" id="IPR050665">
    <property type="entry name" value="Cytochrome_P450_Monooxygen"/>
</dbReference>
<evidence type="ECO:0000256" key="10">
    <source>
        <dbReference type="ARBA" id="ARBA00023136"/>
    </source>
</evidence>
<keyword evidence="8" id="KW-0408">Iron</keyword>
<evidence type="ECO:0000256" key="4">
    <source>
        <dbReference type="ARBA" id="ARBA00022692"/>
    </source>
</evidence>
<evidence type="ECO:0000256" key="1">
    <source>
        <dbReference type="ARBA" id="ARBA00004370"/>
    </source>
</evidence>
<keyword evidence="7" id="KW-0560">Oxidoreductase</keyword>
<comment type="similarity">
    <text evidence="2">Belongs to the cytochrome P450 family.</text>
</comment>
<dbReference type="GO" id="GO:0020037">
    <property type="term" value="F:heme binding"/>
    <property type="evidence" value="ECO:0007669"/>
    <property type="project" value="InterPro"/>
</dbReference>
<keyword evidence="9" id="KW-0503">Monooxygenase</keyword>
<dbReference type="PANTHER" id="PTHR24282:SF266">
    <property type="entry name" value="CYTOCHROME P450-RELATED"/>
    <property type="match status" value="1"/>
</dbReference>
<dbReference type="InterPro" id="IPR001128">
    <property type="entry name" value="Cyt_P450"/>
</dbReference>
<evidence type="ECO:0000313" key="11">
    <source>
        <dbReference type="EMBL" id="GEU38203.1"/>
    </source>
</evidence>
<keyword evidence="5" id="KW-0479">Metal-binding</keyword>
<keyword evidence="10" id="KW-0472">Membrane</keyword>
<dbReference type="GO" id="GO:0005506">
    <property type="term" value="F:iron ion binding"/>
    <property type="evidence" value="ECO:0007669"/>
    <property type="project" value="InterPro"/>
</dbReference>
<dbReference type="AlphaFoldDB" id="A0A6L2JML7"/>
<keyword evidence="6" id="KW-1133">Transmembrane helix</keyword>
<name>A0A6L2JML7_TANCI</name>
<protein>
    <submittedName>
        <fullName evidence="11">Cytochrome P450 CYP749A22-like</fullName>
    </submittedName>
</protein>
<evidence type="ECO:0000256" key="6">
    <source>
        <dbReference type="ARBA" id="ARBA00022989"/>
    </source>
</evidence>
<organism evidence="11">
    <name type="scientific">Tanacetum cinerariifolium</name>
    <name type="common">Dalmatian daisy</name>
    <name type="synonym">Chrysanthemum cinerariifolium</name>
    <dbReference type="NCBI Taxonomy" id="118510"/>
    <lineage>
        <taxon>Eukaryota</taxon>
        <taxon>Viridiplantae</taxon>
        <taxon>Streptophyta</taxon>
        <taxon>Embryophyta</taxon>
        <taxon>Tracheophyta</taxon>
        <taxon>Spermatophyta</taxon>
        <taxon>Magnoliopsida</taxon>
        <taxon>eudicotyledons</taxon>
        <taxon>Gunneridae</taxon>
        <taxon>Pentapetalae</taxon>
        <taxon>asterids</taxon>
        <taxon>campanulids</taxon>
        <taxon>Asterales</taxon>
        <taxon>Asteraceae</taxon>
        <taxon>Asteroideae</taxon>
        <taxon>Anthemideae</taxon>
        <taxon>Anthemidinae</taxon>
        <taxon>Tanacetum</taxon>
    </lineage>
</organism>
<gene>
    <name evidence="11" type="ORF">Tci_010181</name>
</gene>
<sequence length="283" mass="32351">MWWVPTRIKHVLNSQGRNFLNWYGPQAELVITDPDIIKEIASNRSVSLARPDLGSYHKKMLGDGLVTSKGEKWARQRKLANHAFSAESLKSMIPAIVESVEMILLRWKKMSGNEVEMNTEFRILTADLISKTAFGTSYLQGKEVFDMLKEMSSIAGRNYYNPRLLGLGKILKNSDDLKSNKLHKAIQDIIMETIKQREKIMAVDINAWGTDFLGHLVNATHDSDERYHLSIQDIIDECKTFYVSGDATTSLLLSWAVLLLSIHKEWQEKARNEVFELFGKEHP</sequence>
<comment type="subcellular location">
    <subcellularLocation>
        <location evidence="1">Membrane</location>
    </subcellularLocation>
</comment>
<dbReference type="Pfam" id="PF00067">
    <property type="entry name" value="p450"/>
    <property type="match status" value="1"/>
</dbReference>
<dbReference type="GO" id="GO:0016020">
    <property type="term" value="C:membrane"/>
    <property type="evidence" value="ECO:0007669"/>
    <property type="project" value="UniProtKB-SubCell"/>
</dbReference>
<keyword evidence="4" id="KW-0812">Transmembrane</keyword>
<evidence type="ECO:0000256" key="7">
    <source>
        <dbReference type="ARBA" id="ARBA00023002"/>
    </source>
</evidence>
<accession>A0A6L2JML7</accession>
<dbReference type="GO" id="GO:0004497">
    <property type="term" value="F:monooxygenase activity"/>
    <property type="evidence" value="ECO:0007669"/>
    <property type="project" value="UniProtKB-KW"/>
</dbReference>
<proteinExistence type="inferred from homology"/>
<dbReference type="Gene3D" id="1.10.630.10">
    <property type="entry name" value="Cytochrome P450"/>
    <property type="match status" value="1"/>
</dbReference>
<dbReference type="EMBL" id="BKCJ010001023">
    <property type="protein sequence ID" value="GEU38203.1"/>
    <property type="molecule type" value="Genomic_DNA"/>
</dbReference>
<dbReference type="GO" id="GO:0016705">
    <property type="term" value="F:oxidoreductase activity, acting on paired donors, with incorporation or reduction of molecular oxygen"/>
    <property type="evidence" value="ECO:0007669"/>
    <property type="project" value="InterPro"/>
</dbReference>